<sequence length="204" mass="21659">MKLTYLIIAAIVIIGGGYLLFGGNANEEVGTNEVEEAPTPIMVVLSEQNTSGVSGEALLTSVNDQVRVEVALSGTPEGGNHPIHIHKGTCTELGEIYQGLNNVQDGKSVTVLDESLDDIVHAAPLAIQVHVSADELGSYVTCGELKIADAMMEKGADAMMEKEGDAMEHDDAMDAMEKEGDAMMEKGDDTMMEKEGDAMEKTTN</sequence>
<name>A0A2M6WH51_9BACT</name>
<accession>A0A2M6WH51</accession>
<evidence type="ECO:0000313" key="2">
    <source>
        <dbReference type="EMBL" id="PIT92115.1"/>
    </source>
</evidence>
<dbReference type="AlphaFoldDB" id="A0A2M6WH51"/>
<comment type="caution">
    <text evidence="2">The sequence shown here is derived from an EMBL/GenBank/DDBJ whole genome shotgun (WGS) entry which is preliminary data.</text>
</comment>
<proteinExistence type="inferred from homology"/>
<dbReference type="GO" id="GO:0046872">
    <property type="term" value="F:metal ion binding"/>
    <property type="evidence" value="ECO:0007669"/>
    <property type="project" value="InterPro"/>
</dbReference>
<evidence type="ECO:0000256" key="1">
    <source>
        <dbReference type="ARBA" id="ARBA00010457"/>
    </source>
</evidence>
<organism evidence="2 3">
    <name type="scientific">Candidatus Harrisonbacteria bacterium CG10_big_fil_rev_8_21_14_0_10_42_17</name>
    <dbReference type="NCBI Taxonomy" id="1974584"/>
    <lineage>
        <taxon>Bacteria</taxon>
        <taxon>Candidatus Harrisoniibacteriota</taxon>
    </lineage>
</organism>
<dbReference type="SUPFAM" id="SSF49329">
    <property type="entry name" value="Cu,Zn superoxide dismutase-like"/>
    <property type="match status" value="1"/>
</dbReference>
<evidence type="ECO:0008006" key="4">
    <source>
        <dbReference type="Google" id="ProtNLM"/>
    </source>
</evidence>
<dbReference type="InterPro" id="IPR036423">
    <property type="entry name" value="SOD-like_Cu/Zn_dom_sf"/>
</dbReference>
<dbReference type="EMBL" id="PFBA01000035">
    <property type="protein sequence ID" value="PIT92115.1"/>
    <property type="molecule type" value="Genomic_DNA"/>
</dbReference>
<evidence type="ECO:0000313" key="3">
    <source>
        <dbReference type="Proteomes" id="UP000228635"/>
    </source>
</evidence>
<protein>
    <recommendedName>
        <fullName evidence="4">Superoxide dismutase copper/zinc binding domain-containing protein</fullName>
    </recommendedName>
</protein>
<reference evidence="3" key="1">
    <citation type="submission" date="2017-09" db="EMBL/GenBank/DDBJ databases">
        <title>Depth-based differentiation of microbial function through sediment-hosted aquifers and enrichment of novel symbionts in the deep terrestrial subsurface.</title>
        <authorList>
            <person name="Probst A.J."/>
            <person name="Ladd B."/>
            <person name="Jarett J.K."/>
            <person name="Geller-Mcgrath D.E."/>
            <person name="Sieber C.M.K."/>
            <person name="Emerson J.B."/>
            <person name="Anantharaman K."/>
            <person name="Thomas B.C."/>
            <person name="Malmstrom R."/>
            <person name="Stieglmeier M."/>
            <person name="Klingl A."/>
            <person name="Woyke T."/>
            <person name="Ryan C.M."/>
            <person name="Banfield J.F."/>
        </authorList>
    </citation>
    <scope>NUCLEOTIDE SEQUENCE [LARGE SCALE GENOMIC DNA]</scope>
</reference>
<dbReference type="Gene3D" id="2.60.40.200">
    <property type="entry name" value="Superoxide dismutase, copper/zinc binding domain"/>
    <property type="match status" value="1"/>
</dbReference>
<dbReference type="GO" id="GO:0006801">
    <property type="term" value="P:superoxide metabolic process"/>
    <property type="evidence" value="ECO:0007669"/>
    <property type="project" value="InterPro"/>
</dbReference>
<dbReference type="Proteomes" id="UP000228635">
    <property type="component" value="Unassembled WGS sequence"/>
</dbReference>
<gene>
    <name evidence="2" type="ORF">COU08_04665</name>
</gene>
<comment type="similarity">
    <text evidence="1">Belongs to the Cu-Zn superoxide dismutase family.</text>
</comment>